<protein>
    <submittedName>
        <fullName evidence="1">Uncharacterized protein</fullName>
    </submittedName>
</protein>
<comment type="caution">
    <text evidence="1">The sequence shown here is derived from an EMBL/GenBank/DDBJ whole genome shotgun (WGS) entry which is preliminary data.</text>
</comment>
<dbReference type="Proteomes" id="UP000316330">
    <property type="component" value="Unassembled WGS sequence"/>
</dbReference>
<dbReference type="EMBL" id="VNJJ01000007">
    <property type="protein sequence ID" value="TVX99069.1"/>
    <property type="molecule type" value="Genomic_DNA"/>
</dbReference>
<keyword evidence="2" id="KW-1185">Reference proteome</keyword>
<reference evidence="1 2" key="1">
    <citation type="submission" date="2019-07" db="EMBL/GenBank/DDBJ databases">
        <authorList>
            <person name="Kim J."/>
        </authorList>
    </citation>
    <scope>NUCLEOTIDE SEQUENCE [LARGE SCALE GENOMIC DNA]</scope>
    <source>
        <strain evidence="1 2">G13</strain>
    </source>
</reference>
<dbReference type="RefSeq" id="WP_144702837.1">
    <property type="nucleotide sequence ID" value="NZ_VNJJ01000007.1"/>
</dbReference>
<gene>
    <name evidence="1" type="ORF">FPZ45_14040</name>
</gene>
<evidence type="ECO:0000313" key="1">
    <source>
        <dbReference type="EMBL" id="TVX99069.1"/>
    </source>
</evidence>
<organism evidence="1 2">
    <name type="scientific">Cohnella terricola</name>
    <dbReference type="NCBI Taxonomy" id="1289167"/>
    <lineage>
        <taxon>Bacteria</taxon>
        <taxon>Bacillati</taxon>
        <taxon>Bacillota</taxon>
        <taxon>Bacilli</taxon>
        <taxon>Bacillales</taxon>
        <taxon>Paenibacillaceae</taxon>
        <taxon>Cohnella</taxon>
    </lineage>
</organism>
<evidence type="ECO:0000313" key="2">
    <source>
        <dbReference type="Proteomes" id="UP000316330"/>
    </source>
</evidence>
<dbReference type="AlphaFoldDB" id="A0A559JGS2"/>
<accession>A0A559JGS2</accession>
<name>A0A559JGS2_9BACL</name>
<sequence length="168" mass="19948">MKPLVFWKKKKPPIDYQKFVNELFNQIYVMVHESSKIIAERNPDNPEIRSKMEYWIFYSIIACASSSLYANSLQIEDRLEEALFYLKQRVDHWDNQGSEGMDNIAEYVHSITSRTVPDFNVYVEAVAAWLYINVRDETVIDIEKTRPYMTMANMASSYNSWLDEYVFR</sequence>
<proteinExistence type="predicted"/>